<dbReference type="InterPro" id="IPR036565">
    <property type="entry name" value="Mur-like_cat_sf"/>
</dbReference>
<dbReference type="SUPFAM" id="SSF53623">
    <property type="entry name" value="MurD-like peptide ligases, catalytic domain"/>
    <property type="match status" value="1"/>
</dbReference>
<evidence type="ECO:0000256" key="9">
    <source>
        <dbReference type="ARBA" id="ARBA00023316"/>
    </source>
</evidence>
<evidence type="ECO:0000259" key="13">
    <source>
        <dbReference type="Pfam" id="PF02875"/>
    </source>
</evidence>
<comment type="catalytic activity">
    <reaction evidence="10 11">
        <text>D-alanyl-D-alanine + UDP-N-acetyl-alpha-D-muramoyl-L-alanyl-gamma-D-glutamyl-meso-2,6-diaminopimelate + ATP = UDP-N-acetyl-alpha-D-muramoyl-L-alanyl-gamma-D-glutamyl-meso-2,6-diaminopimeloyl-D-alanyl-D-alanine + ADP + phosphate + H(+)</text>
        <dbReference type="Rhea" id="RHEA:28374"/>
        <dbReference type="ChEBI" id="CHEBI:15378"/>
        <dbReference type="ChEBI" id="CHEBI:30616"/>
        <dbReference type="ChEBI" id="CHEBI:43474"/>
        <dbReference type="ChEBI" id="CHEBI:57822"/>
        <dbReference type="ChEBI" id="CHEBI:61386"/>
        <dbReference type="ChEBI" id="CHEBI:83905"/>
        <dbReference type="ChEBI" id="CHEBI:456216"/>
        <dbReference type="EC" id="6.3.2.10"/>
    </reaction>
</comment>
<dbReference type="EMBL" id="JAEKNR010000242">
    <property type="protein sequence ID" value="MBJ7601339.1"/>
    <property type="molecule type" value="Genomic_DNA"/>
</dbReference>
<dbReference type="Pfam" id="PF02875">
    <property type="entry name" value="Mur_ligase_C"/>
    <property type="match status" value="1"/>
</dbReference>
<dbReference type="Gene3D" id="3.40.1390.10">
    <property type="entry name" value="MurE/MurF, N-terminal domain"/>
    <property type="match status" value="1"/>
</dbReference>
<dbReference type="Proteomes" id="UP000612893">
    <property type="component" value="Unassembled WGS sequence"/>
</dbReference>
<feature type="binding site" evidence="10">
    <location>
        <begin position="109"/>
        <end position="115"/>
    </location>
    <ligand>
        <name>ATP</name>
        <dbReference type="ChEBI" id="CHEBI:30616"/>
    </ligand>
</feature>
<keyword evidence="8 10" id="KW-0131">Cell cycle</keyword>
<keyword evidence="4 10" id="KW-0547">Nucleotide-binding</keyword>
<feature type="domain" description="Mur ligase C-terminal" evidence="13">
    <location>
        <begin position="311"/>
        <end position="429"/>
    </location>
</feature>
<dbReference type="GO" id="GO:0051301">
    <property type="term" value="P:cell division"/>
    <property type="evidence" value="ECO:0007669"/>
    <property type="project" value="UniProtKB-KW"/>
</dbReference>
<dbReference type="EC" id="6.3.2.10" evidence="10 11"/>
<comment type="similarity">
    <text evidence="10">Belongs to the MurCDEF family. MurF subfamily.</text>
</comment>
<evidence type="ECO:0000256" key="11">
    <source>
        <dbReference type="RuleBase" id="RU004136"/>
    </source>
</evidence>
<evidence type="ECO:0000313" key="15">
    <source>
        <dbReference type="EMBL" id="MBJ7601339.1"/>
    </source>
</evidence>
<keyword evidence="7 10" id="KW-0573">Peptidoglycan synthesis</keyword>
<dbReference type="InterPro" id="IPR051046">
    <property type="entry name" value="MurCDEF_CellWall_CoF430Synth"/>
</dbReference>
<dbReference type="Gene3D" id="3.40.1190.10">
    <property type="entry name" value="Mur-like, catalytic domain"/>
    <property type="match status" value="1"/>
</dbReference>
<evidence type="ECO:0000256" key="7">
    <source>
        <dbReference type="ARBA" id="ARBA00022984"/>
    </source>
</evidence>
<keyword evidence="3 10" id="KW-0132">Cell division</keyword>
<evidence type="ECO:0000259" key="14">
    <source>
        <dbReference type="Pfam" id="PF08245"/>
    </source>
</evidence>
<evidence type="ECO:0000256" key="5">
    <source>
        <dbReference type="ARBA" id="ARBA00022840"/>
    </source>
</evidence>
<dbReference type="RefSeq" id="WP_338205542.1">
    <property type="nucleotide sequence ID" value="NZ_JAEKNR010000242.1"/>
</dbReference>
<evidence type="ECO:0000256" key="8">
    <source>
        <dbReference type="ARBA" id="ARBA00023306"/>
    </source>
</evidence>
<dbReference type="AlphaFoldDB" id="A0A934NBX0"/>
<evidence type="ECO:0000313" key="16">
    <source>
        <dbReference type="Proteomes" id="UP000612893"/>
    </source>
</evidence>
<evidence type="ECO:0000256" key="3">
    <source>
        <dbReference type="ARBA" id="ARBA00022618"/>
    </source>
</evidence>
<dbReference type="PANTHER" id="PTHR43024:SF1">
    <property type="entry name" value="UDP-N-ACETYLMURAMOYL-TRIPEPTIDE--D-ALANYL-D-ALANINE LIGASE"/>
    <property type="match status" value="1"/>
</dbReference>
<organism evidence="15 16">
    <name type="scientific">Candidatus Nephthysia bennettiae</name>
    <dbReference type="NCBI Taxonomy" id="3127016"/>
    <lineage>
        <taxon>Bacteria</taxon>
        <taxon>Bacillati</taxon>
        <taxon>Candidatus Dormiibacterota</taxon>
        <taxon>Candidatus Dormibacteria</taxon>
        <taxon>Candidatus Dormibacterales</taxon>
        <taxon>Candidatus Dormibacteraceae</taxon>
        <taxon>Candidatus Nephthysia</taxon>
    </lineage>
</organism>
<evidence type="ECO:0000259" key="12">
    <source>
        <dbReference type="Pfam" id="PF01225"/>
    </source>
</evidence>
<dbReference type="InterPro" id="IPR004101">
    <property type="entry name" value="Mur_ligase_C"/>
</dbReference>
<dbReference type="HAMAP" id="MF_02019">
    <property type="entry name" value="MurF"/>
    <property type="match status" value="1"/>
</dbReference>
<keyword evidence="2 10" id="KW-0436">Ligase</keyword>
<dbReference type="GO" id="GO:0005524">
    <property type="term" value="F:ATP binding"/>
    <property type="evidence" value="ECO:0007669"/>
    <property type="project" value="UniProtKB-UniRule"/>
</dbReference>
<keyword evidence="6 10" id="KW-0133">Cell shape</keyword>
<dbReference type="InterPro" id="IPR013221">
    <property type="entry name" value="Mur_ligase_cen"/>
</dbReference>
<gene>
    <name evidence="10 15" type="primary">murF</name>
    <name evidence="15" type="ORF">JF922_25110</name>
</gene>
<sequence>MRLTAGEVLSATGGRLSGGAAEAALSSFHTDSREVVEGGLFFALRGSEMDGHAFVAEAVRRGAAGVVVDRPVESPGAAQIAVGDTWGALYRLAGWVLAQVDPLVVGVTGSNGKTSTKEMAAAVLASRRSVLKSEGNLNTETGLPLTLLKLGREHDVAVLEMGMQGPGEIERLAALARPRVGVVTSIGTVHVEHFADGQRGIARAKGELVEALPRHGLAVLNRDDAFFEFLSKLSKAPVLGVGLEGGDLRAEGYRPGAGGGSDFSVEGVGVHLPLGGRHQVRNALAALAVGRFAGVPLEEGAAALAGVNVEHRLQERPAPGGYVVVDDAYNASPESMLAAFEALLERPGGGRLIAVLGEMRELGSLAEEAHWRVGRRAAEVFDRVAVVDVGWGSLLADAAGGQLLPDRSAAEDWVRASARPGDRVLVKASHGVALYELVEELLR</sequence>
<evidence type="ECO:0000256" key="2">
    <source>
        <dbReference type="ARBA" id="ARBA00022598"/>
    </source>
</evidence>
<evidence type="ECO:0000256" key="4">
    <source>
        <dbReference type="ARBA" id="ARBA00022741"/>
    </source>
</evidence>
<dbReference type="Gene3D" id="3.90.190.20">
    <property type="entry name" value="Mur ligase, C-terminal domain"/>
    <property type="match status" value="1"/>
</dbReference>
<keyword evidence="9 10" id="KW-0961">Cell wall biogenesis/degradation</keyword>
<keyword evidence="1 10" id="KW-0963">Cytoplasm</keyword>
<dbReference type="InterPro" id="IPR035911">
    <property type="entry name" value="MurE/MurF_N"/>
</dbReference>
<feature type="domain" description="Mur ligase central" evidence="14">
    <location>
        <begin position="107"/>
        <end position="289"/>
    </location>
</feature>
<dbReference type="PANTHER" id="PTHR43024">
    <property type="entry name" value="UDP-N-ACETYLMURAMOYL-TRIPEPTIDE--D-ALANYL-D-ALANINE LIGASE"/>
    <property type="match status" value="1"/>
</dbReference>
<dbReference type="InterPro" id="IPR036615">
    <property type="entry name" value="Mur_ligase_C_dom_sf"/>
</dbReference>
<evidence type="ECO:0000256" key="6">
    <source>
        <dbReference type="ARBA" id="ARBA00022960"/>
    </source>
</evidence>
<dbReference type="InterPro" id="IPR005863">
    <property type="entry name" value="UDP-N-AcMur_synth"/>
</dbReference>
<dbReference type="GO" id="GO:0047480">
    <property type="term" value="F:UDP-N-acetylmuramoyl-tripeptide-D-alanyl-D-alanine ligase activity"/>
    <property type="evidence" value="ECO:0007669"/>
    <property type="project" value="UniProtKB-UniRule"/>
</dbReference>
<comment type="caution">
    <text evidence="15">The sequence shown here is derived from an EMBL/GenBank/DDBJ whole genome shotgun (WGS) entry which is preliminary data.</text>
</comment>
<dbReference type="Pfam" id="PF08245">
    <property type="entry name" value="Mur_ligase_M"/>
    <property type="match status" value="1"/>
</dbReference>
<feature type="domain" description="Mur ligase N-terminal catalytic" evidence="12">
    <location>
        <begin position="30"/>
        <end position="72"/>
    </location>
</feature>
<dbReference type="InterPro" id="IPR000713">
    <property type="entry name" value="Mur_ligase_N"/>
</dbReference>
<dbReference type="GO" id="GO:0009252">
    <property type="term" value="P:peptidoglycan biosynthetic process"/>
    <property type="evidence" value="ECO:0007669"/>
    <property type="project" value="UniProtKB-UniRule"/>
</dbReference>
<dbReference type="GO" id="GO:0008360">
    <property type="term" value="P:regulation of cell shape"/>
    <property type="evidence" value="ECO:0007669"/>
    <property type="project" value="UniProtKB-KW"/>
</dbReference>
<dbReference type="GO" id="GO:0005737">
    <property type="term" value="C:cytoplasm"/>
    <property type="evidence" value="ECO:0007669"/>
    <property type="project" value="UniProtKB-SubCell"/>
</dbReference>
<comment type="function">
    <text evidence="10 11">Involved in cell wall formation. Catalyzes the final step in the synthesis of UDP-N-acetylmuramoyl-pentapeptide, the precursor of murein.</text>
</comment>
<keyword evidence="5 10" id="KW-0067">ATP-binding</keyword>
<name>A0A934NBX0_9BACT</name>
<keyword evidence="16" id="KW-1185">Reference proteome</keyword>
<accession>A0A934NBX0</accession>
<dbReference type="Pfam" id="PF01225">
    <property type="entry name" value="Mur_ligase"/>
    <property type="match status" value="1"/>
</dbReference>
<proteinExistence type="inferred from homology"/>
<comment type="subcellular location">
    <subcellularLocation>
        <location evidence="10 11">Cytoplasm</location>
    </subcellularLocation>
</comment>
<reference evidence="15" key="1">
    <citation type="submission" date="2020-10" db="EMBL/GenBank/DDBJ databases">
        <title>Ca. Dormibacterota MAGs.</title>
        <authorList>
            <person name="Montgomery K."/>
        </authorList>
    </citation>
    <scope>NUCLEOTIDE SEQUENCE [LARGE SCALE GENOMIC DNA]</scope>
    <source>
        <strain evidence="15">SC8812_S17_10</strain>
    </source>
</reference>
<dbReference type="SUPFAM" id="SSF53244">
    <property type="entry name" value="MurD-like peptide ligases, peptide-binding domain"/>
    <property type="match status" value="1"/>
</dbReference>
<protein>
    <recommendedName>
        <fullName evidence="10 11">UDP-N-acetylmuramoyl-tripeptide--D-alanyl-D-alanine ligase</fullName>
        <ecNumber evidence="10 11">6.3.2.10</ecNumber>
    </recommendedName>
    <alternativeName>
        <fullName evidence="10">D-alanyl-D-alanine-adding enzyme</fullName>
    </alternativeName>
</protein>
<dbReference type="SUPFAM" id="SSF63418">
    <property type="entry name" value="MurE/MurF N-terminal domain"/>
    <property type="match status" value="1"/>
</dbReference>
<dbReference type="GO" id="GO:0071555">
    <property type="term" value="P:cell wall organization"/>
    <property type="evidence" value="ECO:0007669"/>
    <property type="project" value="UniProtKB-KW"/>
</dbReference>
<evidence type="ECO:0000256" key="10">
    <source>
        <dbReference type="HAMAP-Rule" id="MF_02019"/>
    </source>
</evidence>
<dbReference type="NCBIfam" id="TIGR01143">
    <property type="entry name" value="murF"/>
    <property type="match status" value="1"/>
</dbReference>
<comment type="pathway">
    <text evidence="10 11">Cell wall biogenesis; peptidoglycan biosynthesis.</text>
</comment>
<evidence type="ECO:0000256" key="1">
    <source>
        <dbReference type="ARBA" id="ARBA00022490"/>
    </source>
</evidence>